<dbReference type="CDD" id="cd00347">
    <property type="entry name" value="Flavin_utilizing_monoxygenases"/>
    <property type="match status" value="1"/>
</dbReference>
<feature type="region of interest" description="Disordered" evidence="1">
    <location>
        <begin position="80"/>
        <end position="103"/>
    </location>
</feature>
<sequence length="103" mass="11389">MRLSMSITNFSWRDERRGLGEQLAEIAEAADRGGLYGVWVSDHLLQADPYGARPGETEMLEAYTTLGYLAARTSRVRLGTLGSSREPCAGRPSAPAHSDRRHR</sequence>
<proteinExistence type="predicted"/>
<dbReference type="EMBL" id="BLAF01000013">
    <property type="protein sequence ID" value="GES19682.1"/>
    <property type="molecule type" value="Genomic_DNA"/>
</dbReference>
<dbReference type="InterPro" id="IPR011251">
    <property type="entry name" value="Luciferase-like_dom"/>
</dbReference>
<dbReference type="Proteomes" id="UP000377595">
    <property type="component" value="Unassembled WGS sequence"/>
</dbReference>
<gene>
    <name evidence="3" type="ORF">Aple_025780</name>
</gene>
<dbReference type="RefSeq" id="WP_218038291.1">
    <property type="nucleotide sequence ID" value="NZ_BAAAHM010000028.1"/>
</dbReference>
<feature type="domain" description="Luciferase-like" evidence="2">
    <location>
        <begin position="5"/>
        <end position="80"/>
    </location>
</feature>
<dbReference type="GO" id="GO:0016705">
    <property type="term" value="F:oxidoreductase activity, acting on paired donors, with incorporation or reduction of molecular oxygen"/>
    <property type="evidence" value="ECO:0007669"/>
    <property type="project" value="InterPro"/>
</dbReference>
<reference evidence="3 4" key="1">
    <citation type="submission" date="2019-10" db="EMBL/GenBank/DDBJ databases">
        <title>Whole genome shotgun sequence of Acrocarpospora pleiomorpha NBRC 16267.</title>
        <authorList>
            <person name="Ichikawa N."/>
            <person name="Kimura A."/>
            <person name="Kitahashi Y."/>
            <person name="Komaki H."/>
            <person name="Oguchi A."/>
        </authorList>
    </citation>
    <scope>NUCLEOTIDE SEQUENCE [LARGE SCALE GENOMIC DNA]</scope>
    <source>
        <strain evidence="3 4">NBRC 16267</strain>
    </source>
</reference>
<dbReference type="InterPro" id="IPR036661">
    <property type="entry name" value="Luciferase-like_sf"/>
</dbReference>
<organism evidence="3 4">
    <name type="scientific">Acrocarpospora pleiomorpha</name>
    <dbReference type="NCBI Taxonomy" id="90975"/>
    <lineage>
        <taxon>Bacteria</taxon>
        <taxon>Bacillati</taxon>
        <taxon>Actinomycetota</taxon>
        <taxon>Actinomycetes</taxon>
        <taxon>Streptosporangiales</taxon>
        <taxon>Streptosporangiaceae</taxon>
        <taxon>Acrocarpospora</taxon>
    </lineage>
</organism>
<dbReference type="SUPFAM" id="SSF51679">
    <property type="entry name" value="Bacterial luciferase-like"/>
    <property type="match status" value="1"/>
</dbReference>
<protein>
    <recommendedName>
        <fullName evidence="2">Luciferase-like domain-containing protein</fullName>
    </recommendedName>
</protein>
<dbReference type="AlphaFoldDB" id="A0A5M3XG12"/>
<accession>A0A5M3XG12</accession>
<dbReference type="Gene3D" id="3.20.20.30">
    <property type="entry name" value="Luciferase-like domain"/>
    <property type="match status" value="1"/>
</dbReference>
<comment type="caution">
    <text evidence="3">The sequence shown here is derived from an EMBL/GenBank/DDBJ whole genome shotgun (WGS) entry which is preliminary data.</text>
</comment>
<dbReference type="Pfam" id="PF00296">
    <property type="entry name" value="Bac_luciferase"/>
    <property type="match status" value="1"/>
</dbReference>
<name>A0A5M3XG12_9ACTN</name>
<evidence type="ECO:0000313" key="3">
    <source>
        <dbReference type="EMBL" id="GES19682.1"/>
    </source>
</evidence>
<keyword evidence="4" id="KW-1185">Reference proteome</keyword>
<evidence type="ECO:0000259" key="2">
    <source>
        <dbReference type="Pfam" id="PF00296"/>
    </source>
</evidence>
<evidence type="ECO:0000256" key="1">
    <source>
        <dbReference type="SAM" id="MobiDB-lite"/>
    </source>
</evidence>
<evidence type="ECO:0000313" key="4">
    <source>
        <dbReference type="Proteomes" id="UP000377595"/>
    </source>
</evidence>